<dbReference type="FunFam" id="1.10.510.10:FF:000571">
    <property type="entry name" value="Maternal embryonic leucine zipper kinase"/>
    <property type="match status" value="1"/>
</dbReference>
<evidence type="ECO:0000256" key="1">
    <source>
        <dbReference type="ARBA" id="ARBA00022527"/>
    </source>
</evidence>
<dbReference type="GO" id="GO:0005524">
    <property type="term" value="F:ATP binding"/>
    <property type="evidence" value="ECO:0007669"/>
    <property type="project" value="UniProtKB-UniRule"/>
</dbReference>
<dbReference type="PROSITE" id="PS50011">
    <property type="entry name" value="PROTEIN_KINASE_DOM"/>
    <property type="match status" value="1"/>
</dbReference>
<dbReference type="GO" id="GO:0035556">
    <property type="term" value="P:intracellular signal transduction"/>
    <property type="evidence" value="ECO:0007669"/>
    <property type="project" value="TreeGrafter"/>
</dbReference>
<dbReference type="AlphaFoldDB" id="A0A1V9Z6N3"/>
<keyword evidence="3 6" id="KW-0547">Nucleotide-binding</keyword>
<feature type="domain" description="Protein kinase" evidence="8">
    <location>
        <begin position="16"/>
        <end position="271"/>
    </location>
</feature>
<feature type="compositionally biased region" description="Basic and acidic residues" evidence="7">
    <location>
        <begin position="390"/>
        <end position="402"/>
    </location>
</feature>
<dbReference type="PANTHER" id="PTHR24346:SF82">
    <property type="entry name" value="KP78A-RELATED"/>
    <property type="match status" value="1"/>
</dbReference>
<evidence type="ECO:0000256" key="4">
    <source>
        <dbReference type="ARBA" id="ARBA00022777"/>
    </source>
</evidence>
<dbReference type="InterPro" id="IPR008271">
    <property type="entry name" value="Ser/Thr_kinase_AS"/>
</dbReference>
<keyword evidence="10" id="KW-1185">Reference proteome</keyword>
<dbReference type="EMBL" id="JNBR01000406">
    <property type="protein sequence ID" value="OQR93500.1"/>
    <property type="molecule type" value="Genomic_DNA"/>
</dbReference>
<dbReference type="PANTHER" id="PTHR24346">
    <property type="entry name" value="MAP/MICROTUBULE AFFINITY-REGULATING KINASE"/>
    <property type="match status" value="1"/>
</dbReference>
<protein>
    <submittedName>
        <fullName evidence="9">5'-AMP-activated protein kinase catalytic subunit</fullName>
    </submittedName>
</protein>
<name>A0A1V9Z6N3_ACHHY</name>
<dbReference type="FunFam" id="3.30.200.20:FF:000003">
    <property type="entry name" value="Non-specific serine/threonine protein kinase"/>
    <property type="match status" value="1"/>
</dbReference>
<dbReference type="STRING" id="1202772.A0A1V9Z6N3"/>
<dbReference type="PROSITE" id="PS00107">
    <property type="entry name" value="PROTEIN_KINASE_ATP"/>
    <property type="match status" value="1"/>
</dbReference>
<keyword evidence="2" id="KW-0808">Transferase</keyword>
<dbReference type="SMART" id="SM00220">
    <property type="entry name" value="S_TKc"/>
    <property type="match status" value="1"/>
</dbReference>
<evidence type="ECO:0000313" key="10">
    <source>
        <dbReference type="Proteomes" id="UP000243579"/>
    </source>
</evidence>
<dbReference type="PROSITE" id="PS00108">
    <property type="entry name" value="PROTEIN_KINASE_ST"/>
    <property type="match status" value="1"/>
</dbReference>
<feature type="binding site" evidence="6">
    <location>
        <position position="45"/>
    </location>
    <ligand>
        <name>ATP</name>
        <dbReference type="ChEBI" id="CHEBI:30616"/>
    </ligand>
</feature>
<dbReference type="InterPro" id="IPR011009">
    <property type="entry name" value="Kinase-like_dom_sf"/>
</dbReference>
<dbReference type="Proteomes" id="UP000243579">
    <property type="component" value="Unassembled WGS sequence"/>
</dbReference>
<dbReference type="GO" id="GO:0005737">
    <property type="term" value="C:cytoplasm"/>
    <property type="evidence" value="ECO:0007669"/>
    <property type="project" value="TreeGrafter"/>
</dbReference>
<feature type="region of interest" description="Disordered" evidence="7">
    <location>
        <begin position="497"/>
        <end position="519"/>
    </location>
</feature>
<dbReference type="InterPro" id="IPR000719">
    <property type="entry name" value="Prot_kinase_dom"/>
</dbReference>
<evidence type="ECO:0000256" key="5">
    <source>
        <dbReference type="ARBA" id="ARBA00022840"/>
    </source>
</evidence>
<evidence type="ECO:0000259" key="8">
    <source>
        <dbReference type="PROSITE" id="PS50011"/>
    </source>
</evidence>
<feature type="region of interest" description="Disordered" evidence="7">
    <location>
        <begin position="370"/>
        <end position="405"/>
    </location>
</feature>
<evidence type="ECO:0000313" key="9">
    <source>
        <dbReference type="EMBL" id="OQR93500.1"/>
    </source>
</evidence>
<feature type="compositionally biased region" description="Low complexity" evidence="7">
    <location>
        <begin position="588"/>
        <end position="606"/>
    </location>
</feature>
<dbReference type="OrthoDB" id="193931at2759"/>
<evidence type="ECO:0000256" key="3">
    <source>
        <dbReference type="ARBA" id="ARBA00022741"/>
    </source>
</evidence>
<evidence type="ECO:0000256" key="2">
    <source>
        <dbReference type="ARBA" id="ARBA00022679"/>
    </source>
</evidence>
<comment type="caution">
    <text evidence="9">The sequence shown here is derived from an EMBL/GenBank/DDBJ whole genome shotgun (WGS) entry which is preliminary data.</text>
</comment>
<evidence type="ECO:0000256" key="7">
    <source>
        <dbReference type="SAM" id="MobiDB-lite"/>
    </source>
</evidence>
<feature type="region of interest" description="Disordered" evidence="7">
    <location>
        <begin position="543"/>
        <end position="606"/>
    </location>
</feature>
<organism evidence="9 10">
    <name type="scientific">Achlya hypogyna</name>
    <name type="common">Oomycete</name>
    <name type="synonym">Protoachlya hypogyna</name>
    <dbReference type="NCBI Taxonomy" id="1202772"/>
    <lineage>
        <taxon>Eukaryota</taxon>
        <taxon>Sar</taxon>
        <taxon>Stramenopiles</taxon>
        <taxon>Oomycota</taxon>
        <taxon>Saprolegniomycetes</taxon>
        <taxon>Saprolegniales</taxon>
        <taxon>Achlyaceae</taxon>
        <taxon>Achlya</taxon>
    </lineage>
</organism>
<dbReference type="GO" id="GO:0004674">
    <property type="term" value="F:protein serine/threonine kinase activity"/>
    <property type="evidence" value="ECO:0007669"/>
    <property type="project" value="UniProtKB-KW"/>
</dbReference>
<accession>A0A1V9Z6N3</accession>
<proteinExistence type="predicted"/>
<feature type="compositionally biased region" description="Polar residues" evidence="7">
    <location>
        <begin position="549"/>
        <end position="563"/>
    </location>
</feature>
<dbReference type="Pfam" id="PF00069">
    <property type="entry name" value="Pkinase"/>
    <property type="match status" value="1"/>
</dbReference>
<keyword evidence="5 6" id="KW-0067">ATP-binding</keyword>
<reference evidence="9 10" key="1">
    <citation type="journal article" date="2014" name="Genome Biol. Evol.">
        <title>The secreted proteins of Achlya hypogyna and Thraustotheca clavata identify the ancestral oomycete secretome and reveal gene acquisitions by horizontal gene transfer.</title>
        <authorList>
            <person name="Misner I."/>
            <person name="Blouin N."/>
            <person name="Leonard G."/>
            <person name="Richards T.A."/>
            <person name="Lane C.E."/>
        </authorList>
    </citation>
    <scope>NUCLEOTIDE SEQUENCE [LARGE SCALE GENOMIC DNA]</scope>
    <source>
        <strain evidence="9 10">ATCC 48635</strain>
    </source>
</reference>
<dbReference type="Gene3D" id="1.10.510.10">
    <property type="entry name" value="Transferase(Phosphotransferase) domain 1"/>
    <property type="match status" value="1"/>
</dbReference>
<sequence length="606" mass="65920">MDATESGDESQVVGDFVLGKTIGRGTFGKVKAGMHLPTGEKVAIKILEKCRILEVADAERVAREIKILKRNYHTNVIQLYQVIDTAQSIYLIMEFIDGGEMFEHIVKNHRIREKDAVRMFLQIVDGLDYLHRNEVTHRDLKPENLLLQTHPSGIIVKIVDFGLSNTHDDNRLLRTACGSPCYAAPEMIEGKMYVGPKADIWSLGVILFAMVCGFLPFEDNNTSVLYKKILSGQYKTPNYISSLVQDLIRKILETDPVKRFSLDDIRDHAWCKSVEVTMPKPIVPVTGNNLNKMALIKLEELGMDREGVAQSVASQAYNGLSASYFLIVLKLSRPVERTAKRRRYSAYNQGSDRAALEDAQMAVTKAKPVKPALPTIDDGKESTVAPPEPTEPKAAEATEPKPADAAAYKPAASLRSGRNIVEASGTAVAGVVPQPPTETKEAAPPKARTRATISLGAVLAPILPGSGTYDDNGKPSEATRVGALSIATRAKNLMPFSFNGGGRKEAKAKRVTRHGSIQKSKQTELAMVQKLMNRMAFHTPATIEEEAESSPTKEASGSSNEPSFTGLKPEPPTSAKTSPSRPSKVDEVAPPTEATTVAATTDPPLV</sequence>
<gene>
    <name evidence="9" type="ORF">ACHHYP_02502</name>
</gene>
<dbReference type="InterPro" id="IPR017441">
    <property type="entry name" value="Protein_kinase_ATP_BS"/>
</dbReference>
<keyword evidence="1" id="KW-0723">Serine/threonine-protein kinase</keyword>
<keyword evidence="4 9" id="KW-0418">Kinase</keyword>
<dbReference type="CDD" id="cd14003">
    <property type="entry name" value="STKc_AMPK-like"/>
    <property type="match status" value="1"/>
</dbReference>
<dbReference type="SUPFAM" id="SSF56112">
    <property type="entry name" value="Protein kinase-like (PK-like)"/>
    <property type="match status" value="1"/>
</dbReference>
<evidence type="ECO:0000256" key="6">
    <source>
        <dbReference type="PROSITE-ProRule" id="PRU10141"/>
    </source>
</evidence>